<dbReference type="EMBL" id="WNAF01000002">
    <property type="protein sequence ID" value="MTR76188.1"/>
    <property type="molecule type" value="Genomic_DNA"/>
</dbReference>
<dbReference type="InterPro" id="IPR054612">
    <property type="entry name" value="Phage_capsid-like_C"/>
</dbReference>
<gene>
    <name evidence="3" type="ORF">GMD21_05760</name>
</gene>
<comment type="subcellular location">
    <subcellularLocation>
        <location evidence="1">Virion</location>
    </subcellularLocation>
</comment>
<evidence type="ECO:0000256" key="1">
    <source>
        <dbReference type="ARBA" id="ARBA00004328"/>
    </source>
</evidence>
<dbReference type="Proteomes" id="UP000448177">
    <property type="component" value="Unassembled WGS sequence"/>
</dbReference>
<reference evidence="3 4" key="1">
    <citation type="journal article" date="2019" name="Nat. Med.">
        <title>A library of human gut bacterial isolates paired with longitudinal multiomics data enables mechanistic microbiome research.</title>
        <authorList>
            <person name="Poyet M."/>
            <person name="Groussin M."/>
            <person name="Gibbons S.M."/>
            <person name="Avila-Pacheco J."/>
            <person name="Jiang X."/>
            <person name="Kearney S.M."/>
            <person name="Perrotta A.R."/>
            <person name="Berdy B."/>
            <person name="Zhao S."/>
            <person name="Lieberman T.D."/>
            <person name="Swanson P.K."/>
            <person name="Smith M."/>
            <person name="Roesemann S."/>
            <person name="Alexander J.E."/>
            <person name="Rich S.A."/>
            <person name="Livny J."/>
            <person name="Vlamakis H."/>
            <person name="Clish C."/>
            <person name="Bullock K."/>
            <person name="Deik A."/>
            <person name="Scott J."/>
            <person name="Pierce K.A."/>
            <person name="Xavier R.J."/>
            <person name="Alm E.J."/>
        </authorList>
    </citation>
    <scope>NUCLEOTIDE SEQUENCE [LARGE SCALE GENOMIC DNA]</scope>
    <source>
        <strain evidence="3 4">BIOML-A1</strain>
    </source>
</reference>
<dbReference type="InterPro" id="IPR024455">
    <property type="entry name" value="Phage_capsid"/>
</dbReference>
<protein>
    <submittedName>
        <fullName evidence="3">Phage major capsid protein</fullName>
    </submittedName>
</protein>
<evidence type="ECO:0000259" key="2">
    <source>
        <dbReference type="Pfam" id="PF05065"/>
    </source>
</evidence>
<dbReference type="SUPFAM" id="SSF56563">
    <property type="entry name" value="Major capsid protein gp5"/>
    <property type="match status" value="1"/>
</dbReference>
<feature type="domain" description="Phage capsid-like C-terminal" evidence="2">
    <location>
        <begin position="96"/>
        <end position="237"/>
    </location>
</feature>
<dbReference type="NCBIfam" id="TIGR01554">
    <property type="entry name" value="major_cap_HK97"/>
    <property type="match status" value="1"/>
</dbReference>
<accession>A0A844KDK0</accession>
<organism evidence="3 4">
    <name type="scientific">Mediterraneibacter faecis</name>
    <dbReference type="NCBI Taxonomy" id="592978"/>
    <lineage>
        <taxon>Bacteria</taxon>
        <taxon>Bacillati</taxon>
        <taxon>Bacillota</taxon>
        <taxon>Clostridia</taxon>
        <taxon>Lachnospirales</taxon>
        <taxon>Lachnospiraceae</taxon>
        <taxon>Mediterraneibacter</taxon>
    </lineage>
</organism>
<dbReference type="AlphaFoldDB" id="A0A844KDK0"/>
<comment type="caution">
    <text evidence="3">The sequence shown here is derived from an EMBL/GenBank/DDBJ whole genome shotgun (WGS) entry which is preliminary data.</text>
</comment>
<dbReference type="Pfam" id="PF05065">
    <property type="entry name" value="Phage_capsid"/>
    <property type="match status" value="1"/>
</dbReference>
<keyword evidence="4" id="KW-1185">Reference proteome</keyword>
<name>A0A844KDK0_9FIRM</name>
<sequence>MKIEGLSQEVKDKVKQLLDNAPADQKADAIMQSIEMIEEAAHADLINQVVAEAERAGHDADYKKQLGLRNLSQEEKKFYEGFKDVKQSITANQIDIIPTEIIDRTLDDVKKASNILKLVNMAPANVKKWIVASHSGTAEWGELTAAIAGELSMEFSALNIELCKLTAYLVIPKAIRELSMEFVDRYFRAILAEAMQDGLVKGYIDGDGKNAPIGIFRKLEESEVDGTKKAKEVKKNITKFSPKGLAEVRKILTNDGKRVVDKLYLVCNPSDEAEYVDPCMFGEALTGGYINKSFIDIEKIVDANVPKGKAAFTIAGYYTMGTTGVRVKEYDQTKAMDDADLIIAVCNANGRAVDDNVAVVFDVTKLEEYVLPVTQVTVPQTKE</sequence>
<evidence type="ECO:0000313" key="3">
    <source>
        <dbReference type="EMBL" id="MTR76188.1"/>
    </source>
</evidence>
<dbReference type="RefSeq" id="WP_055156273.1">
    <property type="nucleotide sequence ID" value="NZ_WNAF01000002.1"/>
</dbReference>
<evidence type="ECO:0000313" key="4">
    <source>
        <dbReference type="Proteomes" id="UP000448177"/>
    </source>
</evidence>
<proteinExistence type="predicted"/>